<dbReference type="EMBL" id="BAAAEN010000047">
    <property type="protein sequence ID" value="GAA0533966.1"/>
    <property type="molecule type" value="Genomic_DNA"/>
</dbReference>
<feature type="domain" description="Glycosyltransferase 2-like" evidence="1">
    <location>
        <begin position="2"/>
        <end position="109"/>
    </location>
</feature>
<reference evidence="2 3" key="1">
    <citation type="journal article" date="2019" name="Int. J. Syst. Evol. Microbiol.">
        <title>The Global Catalogue of Microorganisms (GCM) 10K type strain sequencing project: providing services to taxonomists for standard genome sequencing and annotation.</title>
        <authorList>
            <consortium name="The Broad Institute Genomics Platform"/>
            <consortium name="The Broad Institute Genome Sequencing Center for Infectious Disease"/>
            <person name="Wu L."/>
            <person name="Ma J."/>
        </authorList>
    </citation>
    <scope>NUCLEOTIDE SEQUENCE [LARGE SCALE GENOMIC DNA]</scope>
    <source>
        <strain evidence="2 3">JCM 14330</strain>
    </source>
</reference>
<dbReference type="InterPro" id="IPR001173">
    <property type="entry name" value="Glyco_trans_2-like"/>
</dbReference>
<evidence type="ECO:0000259" key="1">
    <source>
        <dbReference type="Pfam" id="PF00535"/>
    </source>
</evidence>
<dbReference type="Proteomes" id="UP001501706">
    <property type="component" value="Unassembled WGS sequence"/>
</dbReference>
<dbReference type="InterPro" id="IPR029044">
    <property type="entry name" value="Nucleotide-diphossugar_trans"/>
</dbReference>
<dbReference type="Gene3D" id="3.90.550.10">
    <property type="entry name" value="Spore Coat Polysaccharide Biosynthesis Protein SpsA, Chain A"/>
    <property type="match status" value="1"/>
</dbReference>
<dbReference type="SUPFAM" id="SSF53448">
    <property type="entry name" value="Nucleotide-diphospho-sugar transferases"/>
    <property type="match status" value="1"/>
</dbReference>
<sequence length="273" mass="31139">MNQTWHGELEMIVVDDCSDDNTKEIISQLKDPRIRYIESQKRAGAAAARNTGVAASTGDWIAFIDSDTIWYPEKLAKQVGAIQQRTSDTYSLTYCRLRKQKHEESGWENHPQRVYSGLVYEKLLFDNFIDTPSVLMKRETFEAVGGFDPRLPRFQDWDLFLRVSQQNSVLGMEEVLFDSLTLAGAISSNDRARLEALLIIHSKYLSDISKNSDLASRFLAKIVNAYLIVDQPDAAAAFLRTNSRSHTLALSFLVKTARLLPKGMYRRLWDIVR</sequence>
<name>A0ABN1D4P1_9BURK</name>
<evidence type="ECO:0000313" key="3">
    <source>
        <dbReference type="Proteomes" id="UP001501706"/>
    </source>
</evidence>
<protein>
    <recommendedName>
        <fullName evidence="1">Glycosyltransferase 2-like domain-containing protein</fullName>
    </recommendedName>
</protein>
<gene>
    <name evidence="2" type="ORF">GCM10009097_58940</name>
</gene>
<evidence type="ECO:0000313" key="2">
    <source>
        <dbReference type="EMBL" id="GAA0533966.1"/>
    </source>
</evidence>
<accession>A0ABN1D4P1</accession>
<comment type="caution">
    <text evidence="2">The sequence shown here is derived from an EMBL/GenBank/DDBJ whole genome shotgun (WGS) entry which is preliminary data.</text>
</comment>
<dbReference type="PANTHER" id="PTHR22916:SF3">
    <property type="entry name" value="UDP-GLCNAC:BETAGAL BETA-1,3-N-ACETYLGLUCOSAMINYLTRANSFERASE-LIKE PROTEIN 1"/>
    <property type="match status" value="1"/>
</dbReference>
<keyword evidence="3" id="KW-1185">Reference proteome</keyword>
<dbReference type="PANTHER" id="PTHR22916">
    <property type="entry name" value="GLYCOSYLTRANSFERASE"/>
    <property type="match status" value="1"/>
</dbReference>
<dbReference type="Pfam" id="PF00535">
    <property type="entry name" value="Glycos_transf_2"/>
    <property type="match status" value="1"/>
</dbReference>
<organism evidence="2 3">
    <name type="scientific">Pigmentiphaga daeguensis</name>
    <dbReference type="NCBI Taxonomy" id="414049"/>
    <lineage>
        <taxon>Bacteria</taxon>
        <taxon>Pseudomonadati</taxon>
        <taxon>Pseudomonadota</taxon>
        <taxon>Betaproteobacteria</taxon>
        <taxon>Burkholderiales</taxon>
        <taxon>Alcaligenaceae</taxon>
        <taxon>Pigmentiphaga</taxon>
    </lineage>
</organism>
<proteinExistence type="predicted"/>